<accession>A0A5C4J5W5</accession>
<protein>
    <recommendedName>
        <fullName evidence="19 20">Multifunctional fusion protein</fullName>
    </recommendedName>
    <domain>
        <recommendedName>
            <fullName evidence="19">Acetyl-coenzyme A carboxylase carboxyl transferase subunit alpha</fullName>
            <shortName evidence="19">ACCase subunit alpha</shortName>
            <shortName evidence="19">Acetyl-CoA carboxylase carboxyltransferase subunit alpha</shortName>
            <ecNumber evidence="19">2.1.3.15</ecNumber>
        </recommendedName>
    </domain>
    <domain>
        <recommendedName>
            <fullName evidence="20">Acetyl-coenzyme A carboxylase carboxyl transferase subunit beta</fullName>
            <shortName evidence="20">ACCase subunit beta</shortName>
            <shortName evidence="20">Acetyl-CoA carboxylase carboxyltransferase subunit beta</shortName>
        </recommendedName>
    </domain>
</protein>
<comment type="pathway">
    <text evidence="2 19">Lipid metabolism; malonyl-CoA biosynthesis; malonyl-CoA from acetyl-CoA: step 1/1.</text>
</comment>
<dbReference type="GO" id="GO:0003989">
    <property type="term" value="F:acetyl-CoA carboxylase activity"/>
    <property type="evidence" value="ECO:0007669"/>
    <property type="project" value="InterPro"/>
</dbReference>
<dbReference type="GO" id="GO:2001295">
    <property type="term" value="P:malonyl-CoA biosynthetic process"/>
    <property type="evidence" value="ECO:0007669"/>
    <property type="project" value="UniProtKB-UniRule"/>
</dbReference>
<keyword evidence="8 19" id="KW-0808">Transferase</keyword>
<reference evidence="24 25" key="1">
    <citation type="submission" date="2019-05" db="EMBL/GenBank/DDBJ databases">
        <title>Draft genome sequence of Actinomadura sp. 14C53.</title>
        <authorList>
            <person name="Saricaoglu S."/>
            <person name="Isik K."/>
        </authorList>
    </citation>
    <scope>NUCLEOTIDE SEQUENCE [LARGE SCALE GENOMIC DNA]</scope>
    <source>
        <strain evidence="24 25">14C53</strain>
    </source>
</reference>
<evidence type="ECO:0000256" key="20">
    <source>
        <dbReference type="HAMAP-Rule" id="MF_01395"/>
    </source>
</evidence>
<comment type="similarity">
    <text evidence="20">Belongs to the AccD/PCCB family.</text>
</comment>
<keyword evidence="9 20" id="KW-0479">Metal-binding</keyword>
<dbReference type="NCBIfam" id="TIGR00515">
    <property type="entry name" value="accD"/>
    <property type="match status" value="1"/>
</dbReference>
<evidence type="ECO:0000313" key="24">
    <source>
        <dbReference type="EMBL" id="TMQ91574.1"/>
    </source>
</evidence>
<comment type="catalytic activity">
    <reaction evidence="18 19">
        <text>N(6)-carboxybiotinyl-L-lysyl-[protein] + acetyl-CoA = N(6)-biotinyl-L-lysyl-[protein] + malonyl-CoA</text>
        <dbReference type="Rhea" id="RHEA:54728"/>
        <dbReference type="Rhea" id="RHEA-COMP:10505"/>
        <dbReference type="Rhea" id="RHEA-COMP:10506"/>
        <dbReference type="ChEBI" id="CHEBI:57288"/>
        <dbReference type="ChEBI" id="CHEBI:57384"/>
        <dbReference type="ChEBI" id="CHEBI:83144"/>
        <dbReference type="ChEBI" id="CHEBI:83145"/>
        <dbReference type="EC" id="2.1.3.15"/>
    </reaction>
</comment>
<dbReference type="PROSITE" id="PS50980">
    <property type="entry name" value="COA_CT_NTER"/>
    <property type="match status" value="1"/>
</dbReference>
<dbReference type="GO" id="GO:0009317">
    <property type="term" value="C:acetyl-CoA carboxylase complex"/>
    <property type="evidence" value="ECO:0007669"/>
    <property type="project" value="InterPro"/>
</dbReference>
<comment type="subunit">
    <text evidence="5">Acetyl-CoA carboxylase is a heterotetramer composed of biotin carboxyl carrier protein (AccB), biotin carboxylase (AccC) and two subunits of ACCase subunit beta/alpha.</text>
</comment>
<dbReference type="InterPro" id="IPR011762">
    <property type="entry name" value="COA_CT_N"/>
</dbReference>
<dbReference type="NCBIfam" id="TIGR00513">
    <property type="entry name" value="accA"/>
    <property type="match status" value="1"/>
</dbReference>
<evidence type="ECO:0000256" key="2">
    <source>
        <dbReference type="ARBA" id="ARBA00004956"/>
    </source>
</evidence>
<evidence type="ECO:0000256" key="12">
    <source>
        <dbReference type="ARBA" id="ARBA00022832"/>
    </source>
</evidence>
<comment type="caution">
    <text evidence="24">The sequence shown here is derived from an EMBL/GenBank/DDBJ whole genome shotgun (WGS) entry which is preliminary data.</text>
</comment>
<dbReference type="Pfam" id="PF03255">
    <property type="entry name" value="ACCA"/>
    <property type="match status" value="1"/>
</dbReference>
<evidence type="ECO:0000256" key="8">
    <source>
        <dbReference type="ARBA" id="ARBA00022679"/>
    </source>
</evidence>
<dbReference type="EMBL" id="VCKW01000201">
    <property type="protein sequence ID" value="TMQ91574.1"/>
    <property type="molecule type" value="Genomic_DNA"/>
</dbReference>
<evidence type="ECO:0000256" key="17">
    <source>
        <dbReference type="ARBA" id="ARBA00025280"/>
    </source>
</evidence>
<evidence type="ECO:0000256" key="7">
    <source>
        <dbReference type="ARBA" id="ARBA00022516"/>
    </source>
</evidence>
<dbReference type="HAMAP" id="MF_01395">
    <property type="entry name" value="AcetylCoA_CT_beta"/>
    <property type="match status" value="1"/>
</dbReference>
<dbReference type="HAMAP" id="MF_00823">
    <property type="entry name" value="AcetylCoA_CT_alpha"/>
    <property type="match status" value="1"/>
</dbReference>
<dbReference type="InterPro" id="IPR000438">
    <property type="entry name" value="Acetyl_CoA_COase_Trfase_b_su"/>
</dbReference>
<keyword evidence="6 19" id="KW-0963">Cytoplasm</keyword>
<comment type="function">
    <text evidence="19">Component of the acetyl coenzyme A carboxylase (ACC) complex. First, biotin carboxylase catalyzes the carboxylation of biotin on its carrier protein (BCCP) and then the CO(2) group is transferred by the carboxyltransferase to acetyl-CoA to form malonyl-CoA.</text>
</comment>
<evidence type="ECO:0000256" key="19">
    <source>
        <dbReference type="HAMAP-Rule" id="MF_00823"/>
    </source>
</evidence>
<evidence type="ECO:0000256" key="6">
    <source>
        <dbReference type="ARBA" id="ARBA00022490"/>
    </source>
</evidence>
<dbReference type="PANTHER" id="PTHR42853:SF3">
    <property type="entry name" value="ACETYL-COENZYME A CARBOXYLASE CARBOXYL TRANSFERASE SUBUNIT ALPHA, CHLOROPLASTIC"/>
    <property type="match status" value="1"/>
</dbReference>
<keyword evidence="16 19" id="KW-0275">Fatty acid biosynthesis</keyword>
<feature type="compositionally biased region" description="Low complexity" evidence="21">
    <location>
        <begin position="553"/>
        <end position="564"/>
    </location>
</feature>
<evidence type="ECO:0000256" key="4">
    <source>
        <dbReference type="ARBA" id="ARBA00010284"/>
    </source>
</evidence>
<comment type="cofactor">
    <cofactor evidence="20">
        <name>Zn(2+)</name>
        <dbReference type="ChEBI" id="CHEBI:29105"/>
    </cofactor>
    <text evidence="20">Binds 1 zinc ion per subunit.</text>
</comment>
<evidence type="ECO:0000256" key="11">
    <source>
        <dbReference type="ARBA" id="ARBA00022771"/>
    </source>
</evidence>
<dbReference type="PANTHER" id="PTHR42853">
    <property type="entry name" value="ACETYL-COENZYME A CARBOXYLASE CARBOXYL TRANSFERASE SUBUNIT ALPHA"/>
    <property type="match status" value="1"/>
</dbReference>
<comment type="function">
    <text evidence="17 20">Component of the acetyl coenzyme A carboxylase (ACC) complex. Biotin carboxylase (BC) catalyzes the carboxylation of biotin on its carrier protein (BCCP) and then the CO(2) group is transferred by the transcarboxylase to acetyl-CoA to form malonyl-CoA.</text>
</comment>
<feature type="zinc finger region" description="C4-type" evidence="20">
    <location>
        <begin position="19"/>
        <end position="41"/>
    </location>
</feature>
<evidence type="ECO:0000256" key="16">
    <source>
        <dbReference type="ARBA" id="ARBA00023160"/>
    </source>
</evidence>
<keyword evidence="10 19" id="KW-0547">Nucleotide-binding</keyword>
<evidence type="ECO:0000256" key="18">
    <source>
        <dbReference type="ARBA" id="ARBA00049152"/>
    </source>
</evidence>
<feature type="domain" description="CoA carboxyltransferase N-terminal" evidence="22">
    <location>
        <begin position="15"/>
        <end position="284"/>
    </location>
</feature>
<dbReference type="InterPro" id="IPR001095">
    <property type="entry name" value="Acetyl_CoA_COase_a_su"/>
</dbReference>
<dbReference type="PRINTS" id="PR01069">
    <property type="entry name" value="ACCCTRFRASEA"/>
</dbReference>
<comment type="similarity">
    <text evidence="19">Belongs to the AccA family.</text>
</comment>
<dbReference type="Pfam" id="PF17848">
    <property type="entry name" value="Zn_ribbon_ACC"/>
    <property type="match status" value="1"/>
</dbReference>
<dbReference type="InterPro" id="IPR029045">
    <property type="entry name" value="ClpP/crotonase-like_dom_sf"/>
</dbReference>
<evidence type="ECO:0000256" key="9">
    <source>
        <dbReference type="ARBA" id="ARBA00022723"/>
    </source>
</evidence>
<dbReference type="OrthoDB" id="9772975at2"/>
<evidence type="ECO:0000256" key="13">
    <source>
        <dbReference type="ARBA" id="ARBA00022833"/>
    </source>
</evidence>
<feature type="region of interest" description="Disordered" evidence="21">
    <location>
        <begin position="553"/>
        <end position="577"/>
    </location>
</feature>
<evidence type="ECO:0000259" key="22">
    <source>
        <dbReference type="PROSITE" id="PS50980"/>
    </source>
</evidence>
<dbReference type="InterPro" id="IPR041010">
    <property type="entry name" value="Znf-ACC"/>
</dbReference>
<keyword evidence="13 20" id="KW-0862">Zinc</keyword>
<feature type="binding site" evidence="20">
    <location>
        <position position="19"/>
    </location>
    <ligand>
        <name>Zn(2+)</name>
        <dbReference type="ChEBI" id="CHEBI:29105"/>
    </ligand>
</feature>
<comment type="similarity">
    <text evidence="3">In the C-terminal section; belongs to the AccA family.</text>
</comment>
<feature type="domain" description="CoA carboxyltransferase C-terminal" evidence="23">
    <location>
        <begin position="284"/>
        <end position="533"/>
    </location>
</feature>
<dbReference type="SUPFAM" id="SSF52096">
    <property type="entry name" value="ClpP/crotonase"/>
    <property type="match status" value="2"/>
</dbReference>
<evidence type="ECO:0000256" key="21">
    <source>
        <dbReference type="SAM" id="MobiDB-lite"/>
    </source>
</evidence>
<dbReference type="EC" id="2.1.3.15" evidence="19"/>
<dbReference type="UniPathway" id="UPA00655">
    <property type="reaction ID" value="UER00711"/>
</dbReference>
<comment type="similarity">
    <text evidence="4">In the N-terminal section; belongs to the AccD/PCCB family.</text>
</comment>
<dbReference type="GO" id="GO:0006633">
    <property type="term" value="P:fatty acid biosynthetic process"/>
    <property type="evidence" value="ECO:0007669"/>
    <property type="project" value="UniProtKB-KW"/>
</dbReference>
<feature type="binding site" evidence="20">
    <location>
        <position position="38"/>
    </location>
    <ligand>
        <name>Zn(2+)</name>
        <dbReference type="ChEBI" id="CHEBI:29105"/>
    </ligand>
</feature>
<gene>
    <name evidence="19 24" type="primary">accA</name>
    <name evidence="20" type="synonym">accD</name>
    <name evidence="24" type="ORF">ETD83_30235</name>
</gene>
<proteinExistence type="inferred from homology"/>
<name>A0A5C4J5W5_9ACTN</name>
<evidence type="ECO:0000256" key="3">
    <source>
        <dbReference type="ARBA" id="ARBA00006276"/>
    </source>
</evidence>
<dbReference type="InterPro" id="IPR011763">
    <property type="entry name" value="COA_CT_C"/>
</dbReference>
<keyword evidence="15 19" id="KW-0443">Lipid metabolism</keyword>
<dbReference type="GO" id="GO:0016743">
    <property type="term" value="F:carboxyl- or carbamoyltransferase activity"/>
    <property type="evidence" value="ECO:0007669"/>
    <property type="project" value="UniProtKB-UniRule"/>
</dbReference>
<evidence type="ECO:0000256" key="10">
    <source>
        <dbReference type="ARBA" id="ARBA00022741"/>
    </source>
</evidence>
<comment type="subcellular location">
    <subcellularLocation>
        <location evidence="1 19">Cytoplasm</location>
    </subcellularLocation>
</comment>
<evidence type="ECO:0000259" key="23">
    <source>
        <dbReference type="PROSITE" id="PS50989"/>
    </source>
</evidence>
<evidence type="ECO:0000313" key="25">
    <source>
        <dbReference type="Proteomes" id="UP000309174"/>
    </source>
</evidence>
<dbReference type="Proteomes" id="UP000309174">
    <property type="component" value="Unassembled WGS sequence"/>
</dbReference>
<feature type="compositionally biased region" description="Basic and acidic residues" evidence="21">
    <location>
        <begin position="567"/>
        <end position="577"/>
    </location>
</feature>
<feature type="binding site" evidence="20">
    <location>
        <position position="41"/>
    </location>
    <ligand>
        <name>Zn(2+)</name>
        <dbReference type="ChEBI" id="CHEBI:29105"/>
    </ligand>
</feature>
<dbReference type="Gene3D" id="3.90.226.10">
    <property type="entry name" value="2-enoyl-CoA Hydratase, Chain A, domain 1"/>
    <property type="match status" value="2"/>
</dbReference>
<dbReference type="GO" id="GO:0008270">
    <property type="term" value="F:zinc ion binding"/>
    <property type="evidence" value="ECO:0007669"/>
    <property type="project" value="UniProtKB-UniRule"/>
</dbReference>
<organism evidence="24 25">
    <name type="scientific">Actinomadura soli</name>
    <dbReference type="NCBI Taxonomy" id="2508997"/>
    <lineage>
        <taxon>Bacteria</taxon>
        <taxon>Bacillati</taxon>
        <taxon>Actinomycetota</taxon>
        <taxon>Actinomycetes</taxon>
        <taxon>Streptosporangiales</taxon>
        <taxon>Thermomonosporaceae</taxon>
        <taxon>Actinomadura</taxon>
    </lineage>
</organism>
<evidence type="ECO:0000256" key="14">
    <source>
        <dbReference type="ARBA" id="ARBA00022840"/>
    </source>
</evidence>
<dbReference type="AlphaFoldDB" id="A0A5C4J5W5"/>
<keyword evidence="11 20" id="KW-0863">Zinc-finger</keyword>
<comment type="subunit">
    <text evidence="19">Acetyl-CoA carboxylase is a heterohexamer composed of biotin carboxyl carrier protein (AccB), biotin carboxylase (AccC) and two subunits each of ACCase subunit alpha (AccA) and ACCase subunit beta (AccD).</text>
</comment>
<dbReference type="NCBIfam" id="NF041504">
    <property type="entry name" value="AccA_sub"/>
    <property type="match status" value="1"/>
</dbReference>
<keyword evidence="12 19" id="KW-0276">Fatty acid metabolism</keyword>
<sequence length="577" mass="60652">MSAGDRADGAAAGTDWVLCRRCRAMSYGRRFARNLHVCPDCGHHHMISARERLGQLLDPGSAREIELPAATRDVLGFVDTRRYPERLAQARHRTGLREGVIVADGTIEGHPLVVAVMDFEFLGGSLGAAVGDLVAGAAETALARGVPLLIVAASGGARMQEGPISLMQMARTSQALARLDEAGILTISLITDPTFGGVAASFATQTDVIIAEPAARLGFAGRRVIEQTIGRELPAAFQTAEFLLERGFVDAVTPRHALRTELRRLLAAARPGGPGPVPAVAPGTLVRDAELLDEIDPWKAVQQARDLSRPTTLDYLGHAFHDFVELRGDRVGGDCPAIVGGTALLGRRPVMVIGHQRGHTAGELSARNFGMPNPAGYRKAARLMATAAKLGLPVVTFVDTPGAHPGVEAEEQGQALAIARCIRTLADLPVPVVTVIIGEGGSGGALALAVADEVLIGERGVYSVISPEGCASILWKDAAKAPEAAAALRVDARSLLRMGVVDGVVREPDGGGQADPREAARRVAAVLAGSLSRLCALEPGELVRARRDRYRSFGSGLSPGLSSELDSELKGEPWSEQ</sequence>
<dbReference type="PROSITE" id="PS50989">
    <property type="entry name" value="COA_CT_CTER"/>
    <property type="match status" value="1"/>
</dbReference>
<keyword evidence="25" id="KW-1185">Reference proteome</keyword>
<evidence type="ECO:0000256" key="15">
    <source>
        <dbReference type="ARBA" id="ARBA00023098"/>
    </source>
</evidence>
<keyword evidence="14 19" id="KW-0067">ATP-binding</keyword>
<dbReference type="RefSeq" id="WP_138648616.1">
    <property type="nucleotide sequence ID" value="NZ_VCKW01000201.1"/>
</dbReference>
<keyword evidence="7 19" id="KW-0444">Lipid biosynthesis</keyword>
<evidence type="ECO:0000256" key="1">
    <source>
        <dbReference type="ARBA" id="ARBA00004496"/>
    </source>
</evidence>
<dbReference type="GO" id="GO:0005524">
    <property type="term" value="F:ATP binding"/>
    <property type="evidence" value="ECO:0007669"/>
    <property type="project" value="UniProtKB-KW"/>
</dbReference>
<evidence type="ECO:0000256" key="5">
    <source>
        <dbReference type="ARBA" id="ARBA00011664"/>
    </source>
</evidence>
<feature type="binding site" evidence="20">
    <location>
        <position position="22"/>
    </location>
    <ligand>
        <name>Zn(2+)</name>
        <dbReference type="ChEBI" id="CHEBI:29105"/>
    </ligand>
</feature>